<evidence type="ECO:0000313" key="4">
    <source>
        <dbReference type="Proteomes" id="UP000694843"/>
    </source>
</evidence>
<dbReference type="AlphaFoldDB" id="A0A8B7NAQ7"/>
<dbReference type="GeneID" id="108668034"/>
<dbReference type="RefSeq" id="XP_018010651.1">
    <property type="nucleotide sequence ID" value="XM_018155162.2"/>
</dbReference>
<evidence type="ECO:0000259" key="3">
    <source>
        <dbReference type="PROSITE" id="PS50263"/>
    </source>
</evidence>
<dbReference type="Proteomes" id="UP000694843">
    <property type="component" value="Unplaced"/>
</dbReference>
<evidence type="ECO:0000313" key="5">
    <source>
        <dbReference type="RefSeq" id="XP_018010651.1"/>
    </source>
</evidence>
<dbReference type="InterPro" id="IPR003010">
    <property type="entry name" value="C-N_Hydrolase"/>
</dbReference>
<dbReference type="Pfam" id="PF00795">
    <property type="entry name" value="CN_hydrolase"/>
    <property type="match status" value="1"/>
</dbReference>
<sequence>MRLNIICISAFLIFLVLFLCLNVAGFYMRYSNNTHSWSKPLFNTNLAIHELPTEFSRDDEIFVDEALEGSSEGNFWRIEPEISVESHSLDDVLSAQEIVYTAAVLEMEADRNWTQGGSEQIFKRNIRSIEFYAAQAKILGADIVLCPEYGLEGLDHHSRNQSVFSALSLAVPSPLESVAPCDVNSSVFDPLHELSCTARHQQLYLVVDLAEKSCKNDTIAAECAPDQLVYYNTQVVFDRTGVVVARYRKRHLFLEPKFSPSPDSMDAALFTSDFGVTFSLQICFDILFEDPGYANVQRNLTRDIVMSTAWVDVAPFNLAPNVQNSFSRRLGVNLLASNYHWPEQSKLGSGVYRGYSDMKHAYTYDQHSGDVLVVAPVRTRLSTAPLRPPSPRLSRPMILKYKKPSDGHRQLNVRRFPMKLLSTSDVLNASSTAGQEFHVQVCHKNLCCDLQYQYMASEKQVYRSVAYSGLFPAGVKLIYLQLCGVVWCKSTDVDSCSDYVTQMDASSDVFGPFNVAGNFTSDITFPNAMTRNETLVSNDLYEFTEEPGYSSKLEFKQEVPFLLTSYLAGRNFSRDVPNRQLTQEEQESILGVANLFNFIV</sequence>
<evidence type="ECO:0000256" key="2">
    <source>
        <dbReference type="ARBA" id="ARBA00022801"/>
    </source>
</evidence>
<dbReference type="InterPro" id="IPR040154">
    <property type="entry name" value="Biotinidase/VNN"/>
</dbReference>
<dbReference type="PANTHER" id="PTHR10609:SF14">
    <property type="entry name" value="BIOTINIDASE"/>
    <property type="match status" value="1"/>
</dbReference>
<dbReference type="OMA" id="ANFGDKQ"/>
<organism evidence="4 5">
    <name type="scientific">Hyalella azteca</name>
    <name type="common">Amphipod</name>
    <dbReference type="NCBI Taxonomy" id="294128"/>
    <lineage>
        <taxon>Eukaryota</taxon>
        <taxon>Metazoa</taxon>
        <taxon>Ecdysozoa</taxon>
        <taxon>Arthropoda</taxon>
        <taxon>Crustacea</taxon>
        <taxon>Multicrustacea</taxon>
        <taxon>Malacostraca</taxon>
        <taxon>Eumalacostraca</taxon>
        <taxon>Peracarida</taxon>
        <taxon>Amphipoda</taxon>
        <taxon>Senticaudata</taxon>
        <taxon>Talitrida</taxon>
        <taxon>Talitroidea</taxon>
        <taxon>Hyalellidae</taxon>
        <taxon>Hyalella</taxon>
    </lineage>
</organism>
<keyword evidence="4" id="KW-1185">Reference proteome</keyword>
<dbReference type="PANTHER" id="PTHR10609">
    <property type="entry name" value="BIOTINIDASE-RELATED"/>
    <property type="match status" value="1"/>
</dbReference>
<dbReference type="PROSITE" id="PS50263">
    <property type="entry name" value="CN_HYDROLASE"/>
    <property type="match status" value="1"/>
</dbReference>
<gene>
    <name evidence="5" type="primary">LOC108668034</name>
</gene>
<comment type="similarity">
    <text evidence="1">Belongs to the carbon-nitrogen hydrolase superfamily. BTD/VNN family.</text>
</comment>
<name>A0A8B7NAQ7_HYAAZ</name>
<keyword evidence="2" id="KW-0378">Hydrolase</keyword>
<dbReference type="SUPFAM" id="SSF56317">
    <property type="entry name" value="Carbon-nitrogen hydrolase"/>
    <property type="match status" value="1"/>
</dbReference>
<dbReference type="InterPro" id="IPR043957">
    <property type="entry name" value="Vanin_C"/>
</dbReference>
<dbReference type="GO" id="GO:0016787">
    <property type="term" value="F:hydrolase activity"/>
    <property type="evidence" value="ECO:0007669"/>
    <property type="project" value="UniProtKB-KW"/>
</dbReference>
<protein>
    <submittedName>
        <fullName evidence="5">Pantetheinase</fullName>
    </submittedName>
</protein>
<evidence type="ECO:0000256" key="1">
    <source>
        <dbReference type="ARBA" id="ARBA00008225"/>
    </source>
</evidence>
<feature type="domain" description="CN hydrolase" evidence="3">
    <location>
        <begin position="100"/>
        <end position="388"/>
    </location>
</feature>
<reference evidence="5" key="1">
    <citation type="submission" date="2025-08" db="UniProtKB">
        <authorList>
            <consortium name="RefSeq"/>
        </authorList>
    </citation>
    <scope>IDENTIFICATION</scope>
    <source>
        <tissue evidence="5">Whole organism</tissue>
    </source>
</reference>
<dbReference type="Pfam" id="PF19018">
    <property type="entry name" value="Vanin_C"/>
    <property type="match status" value="1"/>
</dbReference>
<dbReference type="InterPro" id="IPR036526">
    <property type="entry name" value="C-N_Hydrolase_sf"/>
</dbReference>
<dbReference type="Gene3D" id="3.60.110.10">
    <property type="entry name" value="Carbon-nitrogen hydrolase"/>
    <property type="match status" value="1"/>
</dbReference>
<accession>A0A8B7NAQ7</accession>
<proteinExistence type="inferred from homology"/>
<dbReference type="OrthoDB" id="10250282at2759"/>
<dbReference type="KEGG" id="hazt:108668034"/>